<evidence type="ECO:0000256" key="3">
    <source>
        <dbReference type="ARBA" id="ARBA00022679"/>
    </source>
</evidence>
<evidence type="ECO:0000313" key="6">
    <source>
        <dbReference type="Proteomes" id="UP000614216"/>
    </source>
</evidence>
<dbReference type="Proteomes" id="UP000614216">
    <property type="component" value="Unassembled WGS sequence"/>
</dbReference>
<keyword evidence="2 5" id="KW-0489">Methyltransferase</keyword>
<evidence type="ECO:0000313" key="5">
    <source>
        <dbReference type="EMBL" id="MBL6445115.1"/>
    </source>
</evidence>
<dbReference type="AlphaFoldDB" id="A0A937KCM1"/>
<dbReference type="Gene3D" id="3.40.50.150">
    <property type="entry name" value="Vaccinia Virus protein VP39"/>
    <property type="match status" value="1"/>
</dbReference>
<dbReference type="PANTHER" id="PTHR32183">
    <property type="match status" value="1"/>
</dbReference>
<reference evidence="5" key="1">
    <citation type="submission" date="2021-01" db="EMBL/GenBank/DDBJ databases">
        <title>Fulvivirga kasyanovii gen. nov., sp nov., a novel member of the phylum Bacteroidetes isolated from seawater in a mussel farm.</title>
        <authorList>
            <person name="Zhao L.-H."/>
            <person name="Wang Z.-J."/>
        </authorList>
    </citation>
    <scope>NUCLEOTIDE SEQUENCE</scope>
    <source>
        <strain evidence="5">29W222</strain>
    </source>
</reference>
<keyword evidence="6" id="KW-1185">Reference proteome</keyword>
<evidence type="ECO:0000256" key="2">
    <source>
        <dbReference type="ARBA" id="ARBA00022603"/>
    </source>
</evidence>
<sequence length="195" mass="22716">MQLDENYWASRYIEGKTQWDTGAITTPLKAYFEQLSDKSVSILIPGCGNAYEAEYLHQAGYKNVFLVDVSDIPLQNFARRCPDFPEEHLLHKDFFNIERTFDLIIEQTFFCALLPSQRGAYALKCAELLKDGGHLVGVLFNDELFQDHPPYGGYKEDYVRFFEPYFDFKVFDKCYNSISPRAGRELFINLIKKQF</sequence>
<organism evidence="5 6">
    <name type="scientific">Fulvivirga marina</name>
    <dbReference type="NCBI Taxonomy" id="2494733"/>
    <lineage>
        <taxon>Bacteria</taxon>
        <taxon>Pseudomonadati</taxon>
        <taxon>Bacteroidota</taxon>
        <taxon>Cytophagia</taxon>
        <taxon>Cytophagales</taxon>
        <taxon>Fulvivirgaceae</taxon>
        <taxon>Fulvivirga</taxon>
    </lineage>
</organism>
<keyword evidence="3" id="KW-0808">Transferase</keyword>
<gene>
    <name evidence="5" type="ORF">JMN32_02270</name>
</gene>
<dbReference type="PROSITE" id="PS51585">
    <property type="entry name" value="SAM_MT_TPMT"/>
    <property type="match status" value="1"/>
</dbReference>
<dbReference type="InterPro" id="IPR029063">
    <property type="entry name" value="SAM-dependent_MTases_sf"/>
</dbReference>
<evidence type="ECO:0000256" key="4">
    <source>
        <dbReference type="ARBA" id="ARBA00022691"/>
    </source>
</evidence>
<dbReference type="InterPro" id="IPR008854">
    <property type="entry name" value="TPMT"/>
</dbReference>
<evidence type="ECO:0000256" key="1">
    <source>
        <dbReference type="ARBA" id="ARBA00022553"/>
    </source>
</evidence>
<dbReference type="EMBL" id="JAEUGD010000004">
    <property type="protein sequence ID" value="MBL6445115.1"/>
    <property type="molecule type" value="Genomic_DNA"/>
</dbReference>
<proteinExistence type="predicted"/>
<protein>
    <submittedName>
        <fullName evidence="5">Methyltransferase domain-containing protein</fullName>
    </submittedName>
</protein>
<name>A0A937KCM1_9BACT</name>
<dbReference type="CDD" id="cd02440">
    <property type="entry name" value="AdoMet_MTases"/>
    <property type="match status" value="1"/>
</dbReference>
<dbReference type="GO" id="GO:0032259">
    <property type="term" value="P:methylation"/>
    <property type="evidence" value="ECO:0007669"/>
    <property type="project" value="UniProtKB-KW"/>
</dbReference>
<keyword evidence="1" id="KW-0597">Phosphoprotein</keyword>
<dbReference type="PANTHER" id="PTHR32183:SF6">
    <property type="entry name" value="CYSTEINE SULFINATE DESULFINASE_CYSTEINE DESULFURASE AND RELATED ENZYMES"/>
    <property type="match status" value="1"/>
</dbReference>
<dbReference type="GO" id="GO:0008757">
    <property type="term" value="F:S-adenosylmethionine-dependent methyltransferase activity"/>
    <property type="evidence" value="ECO:0007669"/>
    <property type="project" value="InterPro"/>
</dbReference>
<dbReference type="RefSeq" id="WP_202854656.1">
    <property type="nucleotide sequence ID" value="NZ_JAEUGD010000004.1"/>
</dbReference>
<dbReference type="Pfam" id="PF05724">
    <property type="entry name" value="TPMT"/>
    <property type="match status" value="1"/>
</dbReference>
<accession>A0A937KCM1</accession>
<keyword evidence="4" id="KW-0949">S-adenosyl-L-methionine</keyword>
<dbReference type="SUPFAM" id="SSF53335">
    <property type="entry name" value="S-adenosyl-L-methionine-dependent methyltransferases"/>
    <property type="match status" value="1"/>
</dbReference>
<comment type="caution">
    <text evidence="5">The sequence shown here is derived from an EMBL/GenBank/DDBJ whole genome shotgun (WGS) entry which is preliminary data.</text>
</comment>